<protein>
    <submittedName>
        <fullName evidence="1">Uncharacterized protein</fullName>
    </submittedName>
</protein>
<accession>A0ABC9NNX6</accession>
<comment type="caution">
    <text evidence="1">The sequence shown here is derived from an EMBL/GenBank/DDBJ whole genome shotgun (WGS) entry which is preliminary data.</text>
</comment>
<reference evidence="1 2" key="1">
    <citation type="submission" date="2008-02" db="EMBL/GenBank/DDBJ databases">
        <title>Annotation of Escherichia albertii TW07627.</title>
        <authorList>
            <person name="Sutton G."/>
            <person name="Whittam T.S."/>
            <person name="Sebastian Y."/>
        </authorList>
    </citation>
    <scope>NUCLEOTIDE SEQUENCE [LARGE SCALE GENOMIC DNA]</scope>
    <source>
        <strain evidence="1 2">TW07627</strain>
    </source>
</reference>
<name>A0ABC9NNX6_ESCAT</name>
<dbReference type="EMBL" id="ABKX01000005">
    <property type="protein sequence ID" value="EDS91961.1"/>
    <property type="molecule type" value="Genomic_DNA"/>
</dbReference>
<evidence type="ECO:0000313" key="2">
    <source>
        <dbReference type="Proteomes" id="UP000003042"/>
    </source>
</evidence>
<dbReference type="AlphaFoldDB" id="A0ABC9NNX6"/>
<gene>
    <name evidence="1" type="ORF">ESCAB7627_2649</name>
</gene>
<evidence type="ECO:0000313" key="1">
    <source>
        <dbReference type="EMBL" id="EDS91961.1"/>
    </source>
</evidence>
<organism evidence="1 2">
    <name type="scientific">Escherichia albertii (strain TW07627)</name>
    <dbReference type="NCBI Taxonomy" id="502347"/>
    <lineage>
        <taxon>Bacteria</taxon>
        <taxon>Pseudomonadati</taxon>
        <taxon>Pseudomonadota</taxon>
        <taxon>Gammaproteobacteria</taxon>
        <taxon>Enterobacterales</taxon>
        <taxon>Enterobacteriaceae</taxon>
        <taxon>Escherichia</taxon>
    </lineage>
</organism>
<sequence length="42" mass="4255">MFTGGGIISGKFSLGEKPVIKSPAMAQRIKGGVNFPSGFAGN</sequence>
<dbReference type="Proteomes" id="UP000003042">
    <property type="component" value="Unassembled WGS sequence"/>
</dbReference>
<proteinExistence type="predicted"/>